<feature type="active site" description="Proton acceptor" evidence="2">
    <location>
        <position position="597"/>
    </location>
</feature>
<dbReference type="GO" id="GO:0016614">
    <property type="term" value="F:oxidoreductase activity, acting on CH-OH group of donors"/>
    <property type="evidence" value="ECO:0007669"/>
    <property type="project" value="InterPro"/>
</dbReference>
<dbReference type="GO" id="GO:0050660">
    <property type="term" value="F:flavin adenine dinucleotide binding"/>
    <property type="evidence" value="ECO:0007669"/>
    <property type="project" value="InterPro"/>
</dbReference>
<protein>
    <submittedName>
        <fullName evidence="6">GMC oxidoreductase</fullName>
    </submittedName>
</protein>
<dbReference type="Gene3D" id="3.50.50.60">
    <property type="entry name" value="FAD/NAD(P)-binding domain"/>
    <property type="match status" value="1"/>
</dbReference>
<evidence type="ECO:0000313" key="7">
    <source>
        <dbReference type="Proteomes" id="UP000244855"/>
    </source>
</evidence>
<sequence length="619" mass="67892">MFAALIIFLTAFANGALCARSPQLRNIVQRAEDLQADYDFIVVGGGASGLTVADRLTENPNASVLVLEYGSFDSHEDAVLVPGLLNLTSTPYWFNLTSTPQLHLQNRSFQVTIAAAVGGGTCINGMLFHRGARADYDAWEELGAKGWNWDSLLPYFYKSENFTPTSSQFADEWEIKFDKDVHGSQGPIQASYPPYQFPVVKNFFHAFHGLGIPTPRDPNDGSAQGVFWAPSTLDPETKTRSYARVAHYDRAVQQRSNYHVLPMAAVTKIMLDDHKRATGVEYLARNTGKTHTICAKKEVILAAGAVHTPQILMLSGIGDPKDLASLDINIVSELPAVGHNFQDHPTMFFINQFQNDLTPNADDLVRNKTFRDEQLALYRNQRQGAFTIVANGGNTVAFVPLPNITASAASIITSAAAENLTQLYPDAPPSVFQGYRAQRSSLLQNARESRIAIQETAFNGGFMPLTLLHPLSRGRISINTTTHLAPPLVDYRTLSSPTDLAIFREILRFNRKLLLQVPLAPLQPIELVPGSNVTSETDMDNVLPGIVGPTFQHPCCTCPMVARENGGVVNPETLEVYGVYGLSIVDASLWPLIPGAHLMGSVYAVAERAADLIKERWNM</sequence>
<feature type="domain" description="Glucose-methanol-choline oxidoreductase N-terminal" evidence="5">
    <location>
        <begin position="304"/>
        <end position="318"/>
    </location>
</feature>
<comment type="similarity">
    <text evidence="1">Belongs to the GMC oxidoreductase family.</text>
</comment>
<evidence type="ECO:0000256" key="1">
    <source>
        <dbReference type="ARBA" id="ARBA00010790"/>
    </source>
</evidence>
<dbReference type="GO" id="GO:0044550">
    <property type="term" value="P:secondary metabolite biosynthetic process"/>
    <property type="evidence" value="ECO:0007669"/>
    <property type="project" value="TreeGrafter"/>
</dbReference>
<dbReference type="InterPro" id="IPR000172">
    <property type="entry name" value="GMC_OxRdtase_N"/>
</dbReference>
<evidence type="ECO:0000256" key="4">
    <source>
        <dbReference type="SAM" id="SignalP"/>
    </source>
</evidence>
<dbReference type="InterPro" id="IPR036188">
    <property type="entry name" value="FAD/NAD-bd_sf"/>
</dbReference>
<dbReference type="InterPro" id="IPR012132">
    <property type="entry name" value="GMC_OxRdtase"/>
</dbReference>
<dbReference type="Gene3D" id="3.30.560.10">
    <property type="entry name" value="Glucose Oxidase, domain 3"/>
    <property type="match status" value="1"/>
</dbReference>
<dbReference type="EMBL" id="KZ805452">
    <property type="protein sequence ID" value="PVH96882.1"/>
    <property type="molecule type" value="Genomic_DNA"/>
</dbReference>
<dbReference type="PANTHER" id="PTHR11552">
    <property type="entry name" value="GLUCOSE-METHANOL-CHOLINE GMC OXIDOREDUCTASE"/>
    <property type="match status" value="1"/>
</dbReference>
<dbReference type="PIRSF" id="PIRSF000137">
    <property type="entry name" value="Alcohol_oxidase"/>
    <property type="match status" value="1"/>
</dbReference>
<keyword evidence="3" id="KW-0274">FAD</keyword>
<dbReference type="Proteomes" id="UP000244855">
    <property type="component" value="Unassembled WGS sequence"/>
</dbReference>
<dbReference type="AlphaFoldDB" id="A0A2V1DFK6"/>
<keyword evidence="7" id="KW-1185">Reference proteome</keyword>
<dbReference type="PANTHER" id="PTHR11552:SF115">
    <property type="entry name" value="DEHYDROGENASE XPTC-RELATED"/>
    <property type="match status" value="1"/>
</dbReference>
<feature type="chain" id="PRO_5016064718" evidence="4">
    <location>
        <begin position="19"/>
        <end position="619"/>
    </location>
</feature>
<feature type="active site" description="Proton donor" evidence="2">
    <location>
        <position position="553"/>
    </location>
</feature>
<evidence type="ECO:0000259" key="5">
    <source>
        <dbReference type="PROSITE" id="PS00624"/>
    </source>
</evidence>
<keyword evidence="4" id="KW-0732">Signal</keyword>
<dbReference type="SUPFAM" id="SSF54373">
    <property type="entry name" value="FAD-linked reductases, C-terminal domain"/>
    <property type="match status" value="1"/>
</dbReference>
<dbReference type="SUPFAM" id="SSF51905">
    <property type="entry name" value="FAD/NAD(P)-binding domain"/>
    <property type="match status" value="1"/>
</dbReference>
<dbReference type="Pfam" id="PF00732">
    <property type="entry name" value="GMC_oxred_N"/>
    <property type="match status" value="1"/>
</dbReference>
<reference evidence="6 7" key="1">
    <citation type="journal article" date="2018" name="Sci. Rep.">
        <title>Comparative genomics provides insights into the lifestyle and reveals functional heterogeneity of dark septate endophytic fungi.</title>
        <authorList>
            <person name="Knapp D.G."/>
            <person name="Nemeth J.B."/>
            <person name="Barry K."/>
            <person name="Hainaut M."/>
            <person name="Henrissat B."/>
            <person name="Johnson J."/>
            <person name="Kuo A."/>
            <person name="Lim J.H.P."/>
            <person name="Lipzen A."/>
            <person name="Nolan M."/>
            <person name="Ohm R.A."/>
            <person name="Tamas L."/>
            <person name="Grigoriev I.V."/>
            <person name="Spatafora J.W."/>
            <person name="Nagy L.G."/>
            <person name="Kovacs G.M."/>
        </authorList>
    </citation>
    <scope>NUCLEOTIDE SEQUENCE [LARGE SCALE GENOMIC DNA]</scope>
    <source>
        <strain evidence="6 7">DSE2036</strain>
    </source>
</reference>
<organism evidence="6 7">
    <name type="scientific">Periconia macrospinosa</name>
    <dbReference type="NCBI Taxonomy" id="97972"/>
    <lineage>
        <taxon>Eukaryota</taxon>
        <taxon>Fungi</taxon>
        <taxon>Dikarya</taxon>
        <taxon>Ascomycota</taxon>
        <taxon>Pezizomycotina</taxon>
        <taxon>Dothideomycetes</taxon>
        <taxon>Pleosporomycetidae</taxon>
        <taxon>Pleosporales</taxon>
        <taxon>Massarineae</taxon>
        <taxon>Periconiaceae</taxon>
        <taxon>Periconia</taxon>
    </lineage>
</organism>
<dbReference type="Pfam" id="PF05199">
    <property type="entry name" value="GMC_oxred_C"/>
    <property type="match status" value="1"/>
</dbReference>
<comment type="cofactor">
    <cofactor evidence="3">
        <name>FAD</name>
        <dbReference type="ChEBI" id="CHEBI:57692"/>
    </cofactor>
</comment>
<dbReference type="PROSITE" id="PS00624">
    <property type="entry name" value="GMC_OXRED_2"/>
    <property type="match status" value="1"/>
</dbReference>
<gene>
    <name evidence="6" type="ORF">DM02DRAFT_568861</name>
</gene>
<feature type="signal peptide" evidence="4">
    <location>
        <begin position="1"/>
        <end position="18"/>
    </location>
</feature>
<evidence type="ECO:0000313" key="6">
    <source>
        <dbReference type="EMBL" id="PVH96882.1"/>
    </source>
</evidence>
<dbReference type="OrthoDB" id="269227at2759"/>
<accession>A0A2V1DFK6</accession>
<dbReference type="InterPro" id="IPR007867">
    <property type="entry name" value="GMC_OxRtase_C"/>
</dbReference>
<keyword evidence="3" id="KW-0285">Flavoprotein</keyword>
<evidence type="ECO:0000256" key="2">
    <source>
        <dbReference type="PIRSR" id="PIRSR000137-1"/>
    </source>
</evidence>
<feature type="binding site" evidence="3">
    <location>
        <position position="266"/>
    </location>
    <ligand>
        <name>FAD</name>
        <dbReference type="ChEBI" id="CHEBI:57692"/>
    </ligand>
</feature>
<dbReference type="STRING" id="97972.A0A2V1DFK6"/>
<name>A0A2V1DFK6_9PLEO</name>
<evidence type="ECO:0000256" key="3">
    <source>
        <dbReference type="PIRSR" id="PIRSR000137-2"/>
    </source>
</evidence>
<proteinExistence type="inferred from homology"/>